<evidence type="ECO:0000313" key="2">
    <source>
        <dbReference type="Proteomes" id="UP001180081"/>
    </source>
</evidence>
<accession>A0ABT8B5E8</accession>
<proteinExistence type="predicted"/>
<dbReference type="Proteomes" id="UP001180081">
    <property type="component" value="Unassembled WGS sequence"/>
</dbReference>
<gene>
    <name evidence="1" type="ORF">QWZ03_11855</name>
</gene>
<reference evidence="1" key="1">
    <citation type="journal article" date="2014" name="Int. J. Syst. Evol. Microbiol.">
        <title>Complete genome of a new Firmicutes species belonging to the dominant human colonic microbiota ('Ruminococcus bicirculans') reveals two chromosomes and a selective capacity to utilize plant glucans.</title>
        <authorList>
            <consortium name="NISC Comparative Sequencing Program"/>
            <person name="Wegmann U."/>
            <person name="Louis P."/>
            <person name="Goesmann A."/>
            <person name="Henrissat B."/>
            <person name="Duncan S.H."/>
            <person name="Flint H.J."/>
        </authorList>
    </citation>
    <scope>NUCLEOTIDE SEQUENCE</scope>
    <source>
        <strain evidence="1">CECT 7703</strain>
    </source>
</reference>
<sequence>MEAARFWSARVLNGQYFDGMAYGVLREAGPQRHPDGWATAQTDMVVEA</sequence>
<name>A0ABT8B5E8_9NEIS</name>
<organism evidence="1 2">
    <name type="scientific">Chitinimonas viridis</name>
    <dbReference type="NCBI Taxonomy" id="664880"/>
    <lineage>
        <taxon>Bacteria</taxon>
        <taxon>Pseudomonadati</taxon>
        <taxon>Pseudomonadota</taxon>
        <taxon>Betaproteobacteria</taxon>
        <taxon>Neisseriales</taxon>
        <taxon>Chitinibacteraceae</taxon>
        <taxon>Chitinimonas</taxon>
    </lineage>
</organism>
<keyword evidence="2" id="KW-1185">Reference proteome</keyword>
<protein>
    <recommendedName>
        <fullName evidence="3">GNAT family N-acetyltransferase</fullName>
    </recommendedName>
</protein>
<evidence type="ECO:0008006" key="3">
    <source>
        <dbReference type="Google" id="ProtNLM"/>
    </source>
</evidence>
<evidence type="ECO:0000313" key="1">
    <source>
        <dbReference type="EMBL" id="MDN3577462.1"/>
    </source>
</evidence>
<reference evidence="1" key="2">
    <citation type="submission" date="2023-06" db="EMBL/GenBank/DDBJ databases">
        <authorList>
            <person name="Lucena T."/>
            <person name="Sun Q."/>
        </authorList>
    </citation>
    <scope>NUCLEOTIDE SEQUENCE</scope>
    <source>
        <strain evidence="1">CECT 7703</strain>
    </source>
</reference>
<comment type="caution">
    <text evidence="1">The sequence shown here is derived from an EMBL/GenBank/DDBJ whole genome shotgun (WGS) entry which is preliminary data.</text>
</comment>
<dbReference type="EMBL" id="JAUFPU010000009">
    <property type="protein sequence ID" value="MDN3577462.1"/>
    <property type="molecule type" value="Genomic_DNA"/>
</dbReference>
<dbReference type="RefSeq" id="WP_290332906.1">
    <property type="nucleotide sequence ID" value="NZ_JAUFPU010000009.1"/>
</dbReference>